<dbReference type="GO" id="GO:0005840">
    <property type="term" value="C:ribosome"/>
    <property type="evidence" value="ECO:0007669"/>
    <property type="project" value="UniProtKB-KW"/>
</dbReference>
<dbReference type="SUPFAM" id="SSF56047">
    <property type="entry name" value="Ribosomal protein S8"/>
    <property type="match status" value="1"/>
</dbReference>
<dbReference type="Pfam" id="PF00410">
    <property type="entry name" value="Ribosomal_S8"/>
    <property type="match status" value="1"/>
</dbReference>
<keyword evidence="3" id="KW-0687">Ribonucleoprotein</keyword>
<dbReference type="OrthoDB" id="409928at2759"/>
<evidence type="ECO:0000256" key="2">
    <source>
        <dbReference type="ARBA" id="ARBA00022980"/>
    </source>
</evidence>
<evidence type="ECO:0000313" key="4">
    <source>
        <dbReference type="EMBL" id="ORY85406.1"/>
    </source>
</evidence>
<dbReference type="Gene3D" id="3.30.1490.10">
    <property type="match status" value="1"/>
</dbReference>
<accession>A0A1Y2FQC6</accession>
<dbReference type="InParanoid" id="A0A1Y2FQC6"/>
<dbReference type="FunCoup" id="A0A1Y2FQC6">
    <property type="interactions" value="132"/>
</dbReference>
<comment type="caution">
    <text evidence="4">The sequence shown here is derived from an EMBL/GenBank/DDBJ whole genome shotgun (WGS) entry which is preliminary data.</text>
</comment>
<dbReference type="Gene3D" id="3.30.1370.30">
    <property type="match status" value="1"/>
</dbReference>
<dbReference type="GO" id="GO:0003735">
    <property type="term" value="F:structural constituent of ribosome"/>
    <property type="evidence" value="ECO:0007669"/>
    <property type="project" value="InterPro"/>
</dbReference>
<evidence type="ECO:0000313" key="5">
    <source>
        <dbReference type="Proteomes" id="UP000193467"/>
    </source>
</evidence>
<organism evidence="4 5">
    <name type="scientific">Leucosporidium creatinivorum</name>
    <dbReference type="NCBI Taxonomy" id="106004"/>
    <lineage>
        <taxon>Eukaryota</taxon>
        <taxon>Fungi</taxon>
        <taxon>Dikarya</taxon>
        <taxon>Basidiomycota</taxon>
        <taxon>Pucciniomycotina</taxon>
        <taxon>Microbotryomycetes</taxon>
        <taxon>Leucosporidiales</taxon>
        <taxon>Leucosporidium</taxon>
    </lineage>
</organism>
<reference evidence="4 5" key="1">
    <citation type="submission" date="2016-07" db="EMBL/GenBank/DDBJ databases">
        <title>Pervasive Adenine N6-methylation of Active Genes in Fungi.</title>
        <authorList>
            <consortium name="DOE Joint Genome Institute"/>
            <person name="Mondo S.J."/>
            <person name="Dannebaum R.O."/>
            <person name="Kuo R.C."/>
            <person name="Labutti K."/>
            <person name="Haridas S."/>
            <person name="Kuo A."/>
            <person name="Salamov A."/>
            <person name="Ahrendt S.R."/>
            <person name="Lipzen A."/>
            <person name="Sullivan W."/>
            <person name="Andreopoulos W.B."/>
            <person name="Clum A."/>
            <person name="Lindquist E."/>
            <person name="Daum C."/>
            <person name="Ramamoorthy G.K."/>
            <person name="Gryganskyi A."/>
            <person name="Culley D."/>
            <person name="Magnuson J.K."/>
            <person name="James T.Y."/>
            <person name="O'Malley M.A."/>
            <person name="Stajich J.E."/>
            <person name="Spatafora J.W."/>
            <person name="Visel A."/>
            <person name="Grigoriev I.V."/>
        </authorList>
    </citation>
    <scope>NUCLEOTIDE SEQUENCE [LARGE SCALE GENOMIC DNA]</scope>
    <source>
        <strain evidence="4 5">62-1032</strain>
    </source>
</reference>
<comment type="similarity">
    <text evidence="1">Belongs to the universal ribosomal protein uS8 family.</text>
</comment>
<evidence type="ECO:0000256" key="1">
    <source>
        <dbReference type="ARBA" id="ARBA00006471"/>
    </source>
</evidence>
<dbReference type="STRING" id="106004.A0A1Y2FQC6"/>
<protein>
    <submittedName>
        <fullName evidence="4">Ribosomal protein S8</fullName>
    </submittedName>
</protein>
<dbReference type="GO" id="GO:1990904">
    <property type="term" value="C:ribonucleoprotein complex"/>
    <property type="evidence" value="ECO:0007669"/>
    <property type="project" value="UniProtKB-KW"/>
</dbReference>
<dbReference type="GO" id="GO:0006412">
    <property type="term" value="P:translation"/>
    <property type="evidence" value="ECO:0007669"/>
    <property type="project" value="InterPro"/>
</dbReference>
<dbReference type="AlphaFoldDB" id="A0A1Y2FQC6"/>
<keyword evidence="2 4" id="KW-0689">Ribosomal protein</keyword>
<keyword evidence="5" id="KW-1185">Reference proteome</keyword>
<sequence>MLPHELCARLTNASLARHRYVPLSPTKQHLSILSLLLSQGFISSVSYGSTSTSPTTLPDPASFVDARVSEKRVWAELKYRSERPVLNKMSLVSHPSRRVFMDKDEVARFVKGARVKFVPGLVLGEIAMIHSRKGWVEGREAVRRGLGGEVIARVG</sequence>
<proteinExistence type="inferred from homology"/>
<dbReference type="InterPro" id="IPR000630">
    <property type="entry name" value="Ribosomal_uS8"/>
</dbReference>
<dbReference type="InterPro" id="IPR035987">
    <property type="entry name" value="Ribosomal_uS8_sf"/>
</dbReference>
<dbReference type="Proteomes" id="UP000193467">
    <property type="component" value="Unassembled WGS sequence"/>
</dbReference>
<evidence type="ECO:0000256" key="3">
    <source>
        <dbReference type="ARBA" id="ARBA00023274"/>
    </source>
</evidence>
<dbReference type="EMBL" id="MCGR01000016">
    <property type="protein sequence ID" value="ORY85406.1"/>
    <property type="molecule type" value="Genomic_DNA"/>
</dbReference>
<gene>
    <name evidence="4" type="ORF">BCR35DRAFT_302893</name>
</gene>
<name>A0A1Y2FQC6_9BASI</name>